<evidence type="ECO:0000256" key="4">
    <source>
        <dbReference type="ARBA" id="ARBA00022452"/>
    </source>
</evidence>
<organism evidence="15 16">
    <name type="scientific">Candidatus Methylopumilus turicensis</name>
    <dbReference type="NCBI Taxonomy" id="1581680"/>
    <lineage>
        <taxon>Bacteria</taxon>
        <taxon>Pseudomonadati</taxon>
        <taxon>Pseudomonadota</taxon>
        <taxon>Betaproteobacteria</taxon>
        <taxon>Nitrosomonadales</taxon>
        <taxon>Methylophilaceae</taxon>
        <taxon>Candidatus Methylopumilus</taxon>
    </lineage>
</organism>
<dbReference type="InterPro" id="IPR000531">
    <property type="entry name" value="Beta-barrel_TonB"/>
</dbReference>
<evidence type="ECO:0000256" key="11">
    <source>
        <dbReference type="RuleBase" id="RU003357"/>
    </source>
</evidence>
<evidence type="ECO:0000256" key="7">
    <source>
        <dbReference type="ARBA" id="ARBA00023136"/>
    </source>
</evidence>
<feature type="domain" description="TonB-dependent receptor plug" evidence="14">
    <location>
        <begin position="62"/>
        <end position="162"/>
    </location>
</feature>
<sequence>MLFIFKGGTMKTKQSLISFVGLIAMQATSFNPAQAAESTSIKAPSVPITGNPLGAGSDQLVVPVYVLSGRELSITRESTIGETLTGTPGVSSSYFGPNASRPIIRGMDGDRVRIMQNGVGALDASSLSPDHAVAIDPLIAEQIEVIRGPATVLYGAGAIGGVVNVIDHRIPKEPLNGVMGRGETRFGGADNERSGAAVIDVGNGTFAIHADVYTRKTDDLSIPSSAQNKLIGSGRAEHVNKGKLANSAAKSDGGAFGASLTFDKGHVGVSYSESNNFYGTVAEPSVKVHMKSKRWDFSSEAHHLESFIERVKFRMAFTDYKHQEIDDGTIGTTFLNKGVESTLEAGHAKIGNLSGVIGLQTQNTRFSALGDEAFVPSTRTSSQGVYLYEELPIDRLKLSVGGRIDKTTVKSAGGGADDQNTLLPKFGDATSKQFTPKNLSAGALFSIDEHWGIATNITHTERAPTQNELFSNGAHVATNQYEVGNKNLAVEKANGIDAQIRWKSQKHSFNISAFYTKFDNFINVYNTGIINEGLKEANTIGVPATFTGMEAQGKFRIYEGIGDLDLNVRGDYVRATNEITDTPLSRIAPMRIGTGLDYQFAGFASKVDVLHGFKQDRVATNELATDGYTLVNATISYRLKTALHLEAFAKARNLLDEDIRDHSSFLKEIAPMGGRSVLFGLRGEF</sequence>
<evidence type="ECO:0000256" key="2">
    <source>
        <dbReference type="ARBA" id="ARBA00009810"/>
    </source>
</evidence>
<dbReference type="Pfam" id="PF00593">
    <property type="entry name" value="TonB_dep_Rec_b-barrel"/>
    <property type="match status" value="1"/>
</dbReference>
<evidence type="ECO:0000256" key="12">
    <source>
        <dbReference type="SAM" id="SignalP"/>
    </source>
</evidence>
<comment type="similarity">
    <text evidence="2 10 11">Belongs to the TonB-dependent receptor family.</text>
</comment>
<dbReference type="Gene3D" id="2.40.170.20">
    <property type="entry name" value="TonB-dependent receptor, beta-barrel domain"/>
    <property type="match status" value="1"/>
</dbReference>
<keyword evidence="8 15" id="KW-0675">Receptor</keyword>
<evidence type="ECO:0000256" key="1">
    <source>
        <dbReference type="ARBA" id="ARBA00004571"/>
    </source>
</evidence>
<dbReference type="GO" id="GO:0009279">
    <property type="term" value="C:cell outer membrane"/>
    <property type="evidence" value="ECO:0007669"/>
    <property type="project" value="UniProtKB-SubCell"/>
</dbReference>
<evidence type="ECO:0000256" key="8">
    <source>
        <dbReference type="ARBA" id="ARBA00023170"/>
    </source>
</evidence>
<keyword evidence="5 10" id="KW-0812">Transmembrane</keyword>
<dbReference type="InterPro" id="IPR037066">
    <property type="entry name" value="Plug_dom_sf"/>
</dbReference>
<evidence type="ECO:0000256" key="9">
    <source>
        <dbReference type="ARBA" id="ARBA00023237"/>
    </source>
</evidence>
<protein>
    <submittedName>
        <fullName evidence="15">TonB-dependent receptor</fullName>
    </submittedName>
</protein>
<dbReference type="Gene3D" id="2.170.130.10">
    <property type="entry name" value="TonB-dependent receptor, plug domain"/>
    <property type="match status" value="1"/>
</dbReference>
<evidence type="ECO:0000259" key="14">
    <source>
        <dbReference type="Pfam" id="PF07715"/>
    </source>
</evidence>
<dbReference type="HOGENOM" id="CLU_008287_10_1_4"/>
<keyword evidence="6 11" id="KW-0798">TonB box</keyword>
<dbReference type="GO" id="GO:0015344">
    <property type="term" value="F:siderophore uptake transmembrane transporter activity"/>
    <property type="evidence" value="ECO:0007669"/>
    <property type="project" value="TreeGrafter"/>
</dbReference>
<dbReference type="STRING" id="1581680.BN1209_0092"/>
<accession>A0A0B7IVS2</accession>
<dbReference type="Proteomes" id="UP000056322">
    <property type="component" value="Chromosome 1"/>
</dbReference>
<dbReference type="AlphaFoldDB" id="A0A0B7IVS2"/>
<evidence type="ECO:0000256" key="5">
    <source>
        <dbReference type="ARBA" id="ARBA00022692"/>
    </source>
</evidence>
<proteinExistence type="inferred from homology"/>
<feature type="domain" description="TonB-dependent receptor-like beta-barrel" evidence="13">
    <location>
        <begin position="251"/>
        <end position="654"/>
    </location>
</feature>
<evidence type="ECO:0000259" key="13">
    <source>
        <dbReference type="Pfam" id="PF00593"/>
    </source>
</evidence>
<dbReference type="Pfam" id="PF07715">
    <property type="entry name" value="Plug"/>
    <property type="match status" value="1"/>
</dbReference>
<keyword evidence="3 10" id="KW-0813">Transport</keyword>
<keyword evidence="9 10" id="KW-0998">Cell outer membrane</keyword>
<evidence type="ECO:0000256" key="6">
    <source>
        <dbReference type="ARBA" id="ARBA00023077"/>
    </source>
</evidence>
<dbReference type="InterPro" id="IPR036942">
    <property type="entry name" value="Beta-barrel_TonB_sf"/>
</dbReference>
<dbReference type="PANTHER" id="PTHR30069">
    <property type="entry name" value="TONB-DEPENDENT OUTER MEMBRANE RECEPTOR"/>
    <property type="match status" value="1"/>
</dbReference>
<feature type="signal peptide" evidence="12">
    <location>
        <begin position="1"/>
        <end position="35"/>
    </location>
</feature>
<dbReference type="KEGG" id="mbac:BN1209_0092"/>
<dbReference type="SUPFAM" id="SSF56935">
    <property type="entry name" value="Porins"/>
    <property type="match status" value="1"/>
</dbReference>
<comment type="subcellular location">
    <subcellularLocation>
        <location evidence="1 10">Cell outer membrane</location>
        <topology evidence="1 10">Multi-pass membrane protein</topology>
    </subcellularLocation>
</comment>
<evidence type="ECO:0000256" key="10">
    <source>
        <dbReference type="PROSITE-ProRule" id="PRU01360"/>
    </source>
</evidence>
<gene>
    <name evidence="15" type="ORF">BN1209_0092</name>
</gene>
<evidence type="ECO:0000256" key="3">
    <source>
        <dbReference type="ARBA" id="ARBA00022448"/>
    </source>
</evidence>
<keyword evidence="12" id="KW-0732">Signal</keyword>
<dbReference type="EMBL" id="LN794158">
    <property type="protein sequence ID" value="CEN55147.1"/>
    <property type="molecule type" value="Genomic_DNA"/>
</dbReference>
<dbReference type="PANTHER" id="PTHR30069:SF40">
    <property type="entry name" value="TONB-DEPENDENT RECEPTOR NMB0964-RELATED"/>
    <property type="match status" value="1"/>
</dbReference>
<evidence type="ECO:0000313" key="15">
    <source>
        <dbReference type="EMBL" id="CEN55147.1"/>
    </source>
</evidence>
<feature type="chain" id="PRO_5002117020" evidence="12">
    <location>
        <begin position="36"/>
        <end position="685"/>
    </location>
</feature>
<dbReference type="PROSITE" id="PS52016">
    <property type="entry name" value="TONB_DEPENDENT_REC_3"/>
    <property type="match status" value="1"/>
</dbReference>
<keyword evidence="4 10" id="KW-1134">Transmembrane beta strand</keyword>
<dbReference type="InterPro" id="IPR039426">
    <property type="entry name" value="TonB-dep_rcpt-like"/>
</dbReference>
<dbReference type="GO" id="GO:0044718">
    <property type="term" value="P:siderophore transmembrane transport"/>
    <property type="evidence" value="ECO:0007669"/>
    <property type="project" value="TreeGrafter"/>
</dbReference>
<keyword evidence="16" id="KW-1185">Reference proteome</keyword>
<evidence type="ECO:0000313" key="16">
    <source>
        <dbReference type="Proteomes" id="UP000056322"/>
    </source>
</evidence>
<name>A0A0B7IVS2_9PROT</name>
<reference evidence="16" key="1">
    <citation type="submission" date="2014-12" db="EMBL/GenBank/DDBJ databases">
        <authorList>
            <person name="Salcher M.M."/>
        </authorList>
    </citation>
    <scope>NUCLEOTIDE SEQUENCE [LARGE SCALE GENOMIC DNA]</scope>
    <source>
        <strain evidence="16">MMS-10A-171</strain>
    </source>
</reference>
<dbReference type="InterPro" id="IPR012910">
    <property type="entry name" value="Plug_dom"/>
</dbReference>
<keyword evidence="7 10" id="KW-0472">Membrane</keyword>